<reference evidence="1" key="1">
    <citation type="submission" date="2013-11" db="EMBL/GenBank/DDBJ databases">
        <title>Comparative genomics of Ignicoccus.</title>
        <authorList>
            <person name="Podar M."/>
        </authorList>
    </citation>
    <scope>NUCLEOTIDE SEQUENCE</scope>
    <source>
        <strain evidence="1">DSM 13166</strain>
    </source>
</reference>
<gene>
    <name evidence="1" type="ORF">IPA_08240</name>
</gene>
<dbReference type="Proteomes" id="UP001063698">
    <property type="component" value="Chromosome"/>
</dbReference>
<organism evidence="1 2">
    <name type="scientific">Ignicoccus pacificus DSM 13166</name>
    <dbReference type="NCBI Taxonomy" id="940294"/>
    <lineage>
        <taxon>Archaea</taxon>
        <taxon>Thermoproteota</taxon>
        <taxon>Thermoprotei</taxon>
        <taxon>Desulfurococcales</taxon>
        <taxon>Desulfurococcaceae</taxon>
        <taxon>Ignicoccus</taxon>
    </lineage>
</organism>
<protein>
    <submittedName>
        <fullName evidence="1">Uncharacterized protein</fullName>
    </submittedName>
</protein>
<accession>A0A977PLA4</accession>
<evidence type="ECO:0000313" key="2">
    <source>
        <dbReference type="Proteomes" id="UP001063698"/>
    </source>
</evidence>
<sequence>MVSGSVRLTMYFKRPLDLPLLSKELAKNGFWSAEVLPKADGTFEILAPEPGLIGIKPGEPPEIPAYKVYVTPDALSLTIFGGFDNFKDYVSEMIAMITEVGMKEDEIEMGEIVAVVEDELSLCDMGEVEGDFLGKMKVNGIVLTSGNKAVSVAPINEEKRRYLVTITQRDSWAEVRKSALVLHPLYSELKEVIERWTCRK</sequence>
<dbReference type="KEGG" id="ipc:IPA_08240"/>
<name>A0A977PLA4_9CREN</name>
<dbReference type="AlphaFoldDB" id="A0A977PLA4"/>
<dbReference type="EMBL" id="CP006868">
    <property type="protein sequence ID" value="UXD22788.1"/>
    <property type="molecule type" value="Genomic_DNA"/>
</dbReference>
<evidence type="ECO:0000313" key="1">
    <source>
        <dbReference type="EMBL" id="UXD22788.1"/>
    </source>
</evidence>
<keyword evidence="2" id="KW-1185">Reference proteome</keyword>
<proteinExistence type="predicted"/>